<evidence type="ECO:0000313" key="11">
    <source>
        <dbReference type="EMBL" id="KAF2321577.1"/>
    </source>
</evidence>
<feature type="region of interest" description="Disordered" evidence="9">
    <location>
        <begin position="143"/>
        <end position="230"/>
    </location>
</feature>
<dbReference type="InterPro" id="IPR050660">
    <property type="entry name" value="NEK_Ser/Thr_kinase"/>
</dbReference>
<dbReference type="EC" id="2.7.11.1" evidence="1"/>
<evidence type="ECO:0000313" key="12">
    <source>
        <dbReference type="Proteomes" id="UP000467840"/>
    </source>
</evidence>
<reference evidence="11 12" key="1">
    <citation type="journal article" date="2020" name="Mol. Plant">
        <title>The Chromosome-Based Rubber Tree Genome Provides New Insights into Spurge Genome Evolution and Rubber Biosynthesis.</title>
        <authorList>
            <person name="Liu J."/>
            <person name="Shi C."/>
            <person name="Shi C.C."/>
            <person name="Li W."/>
            <person name="Zhang Q.J."/>
            <person name="Zhang Y."/>
            <person name="Li K."/>
            <person name="Lu H.F."/>
            <person name="Shi C."/>
            <person name="Zhu S.T."/>
            <person name="Xiao Z.Y."/>
            <person name="Nan H."/>
            <person name="Yue Y."/>
            <person name="Zhu X.G."/>
            <person name="Wu Y."/>
            <person name="Hong X.N."/>
            <person name="Fan G.Y."/>
            <person name="Tong Y."/>
            <person name="Zhang D."/>
            <person name="Mao C.L."/>
            <person name="Liu Y.L."/>
            <person name="Hao S.J."/>
            <person name="Liu W.Q."/>
            <person name="Lv M.Q."/>
            <person name="Zhang H.B."/>
            <person name="Liu Y."/>
            <person name="Hu-Tang G.R."/>
            <person name="Wang J.P."/>
            <person name="Wang J.H."/>
            <person name="Sun Y.H."/>
            <person name="Ni S.B."/>
            <person name="Chen W.B."/>
            <person name="Zhang X.C."/>
            <person name="Jiao Y.N."/>
            <person name="Eichler E.E."/>
            <person name="Li G.H."/>
            <person name="Liu X."/>
            <person name="Gao L.Z."/>
        </authorList>
    </citation>
    <scope>NUCLEOTIDE SEQUENCE [LARGE SCALE GENOMIC DNA]</scope>
    <source>
        <strain evidence="12">cv. GT1</strain>
        <tissue evidence="11">Leaf</tissue>
    </source>
</reference>
<evidence type="ECO:0000256" key="6">
    <source>
        <dbReference type="ARBA" id="ARBA00022840"/>
    </source>
</evidence>
<evidence type="ECO:0000256" key="1">
    <source>
        <dbReference type="ARBA" id="ARBA00012513"/>
    </source>
</evidence>
<dbReference type="PANTHER" id="PTHR43671">
    <property type="entry name" value="SERINE/THREONINE-PROTEIN KINASE NEK"/>
    <property type="match status" value="1"/>
</dbReference>
<feature type="compositionally biased region" description="Low complexity" evidence="9">
    <location>
        <begin position="167"/>
        <end position="184"/>
    </location>
</feature>
<dbReference type="GO" id="GO:0004674">
    <property type="term" value="F:protein serine/threonine kinase activity"/>
    <property type="evidence" value="ECO:0007669"/>
    <property type="project" value="UniProtKB-KW"/>
</dbReference>
<dbReference type="Gene3D" id="3.30.200.20">
    <property type="entry name" value="Phosphorylase Kinase, domain 1"/>
    <property type="match status" value="1"/>
</dbReference>
<dbReference type="GO" id="GO:0005524">
    <property type="term" value="F:ATP binding"/>
    <property type="evidence" value="ECO:0007669"/>
    <property type="project" value="UniProtKB-KW"/>
</dbReference>
<dbReference type="GO" id="GO:0007017">
    <property type="term" value="P:microtubule-based process"/>
    <property type="evidence" value="ECO:0007669"/>
    <property type="project" value="TreeGrafter"/>
</dbReference>
<keyword evidence="3" id="KW-0808">Transferase</keyword>
<comment type="catalytic activity">
    <reaction evidence="7">
        <text>L-threonyl-[protein] + ATP = O-phospho-L-threonyl-[protein] + ADP + H(+)</text>
        <dbReference type="Rhea" id="RHEA:46608"/>
        <dbReference type="Rhea" id="RHEA-COMP:11060"/>
        <dbReference type="Rhea" id="RHEA-COMP:11605"/>
        <dbReference type="ChEBI" id="CHEBI:15378"/>
        <dbReference type="ChEBI" id="CHEBI:30013"/>
        <dbReference type="ChEBI" id="CHEBI:30616"/>
        <dbReference type="ChEBI" id="CHEBI:61977"/>
        <dbReference type="ChEBI" id="CHEBI:456216"/>
        <dbReference type="EC" id="2.7.11.1"/>
    </reaction>
</comment>
<keyword evidence="6" id="KW-0067">ATP-binding</keyword>
<comment type="caution">
    <text evidence="11">The sequence shown here is derived from an EMBL/GenBank/DDBJ whole genome shotgun (WGS) entry which is preliminary data.</text>
</comment>
<dbReference type="InterPro" id="IPR000719">
    <property type="entry name" value="Prot_kinase_dom"/>
</dbReference>
<dbReference type="EMBL" id="JAAGAX010000002">
    <property type="protein sequence ID" value="KAF2321577.1"/>
    <property type="molecule type" value="Genomic_DNA"/>
</dbReference>
<proteinExistence type="predicted"/>
<evidence type="ECO:0000256" key="2">
    <source>
        <dbReference type="ARBA" id="ARBA00022527"/>
    </source>
</evidence>
<sequence length="310" mass="35443">MESRMDQFEIMEQIGRGAFGAAILVHHKYVLKKIRLARQTERCGRSAHQEMVFIARIQQPYIVEFKEAWVEKVLLGKIVVLRSFIKLEFFVEFLCKLCMWFTQLLLAVEYLHANFVLHRDLKASEILKHRYLQPYVDQYRPSFTPPTTCSPEKPISTHHDSRKTMAESQNSNGSSSNKESLLSSDRNVPVIVPNCEHKATDTDLASIDDEDGDEQHMPSEEGNSPTESTVKMDENRMVKPYHDEHGSNIESKQPKTIKSIMMALKEGKTRENGSLVRGNCIKVRSSQRSNTEASPKVLKPTQCAGSWFEV</sequence>
<evidence type="ECO:0000256" key="9">
    <source>
        <dbReference type="SAM" id="MobiDB-lite"/>
    </source>
</evidence>
<keyword evidence="2" id="KW-0723">Serine/threonine-protein kinase</keyword>
<evidence type="ECO:0000256" key="4">
    <source>
        <dbReference type="ARBA" id="ARBA00022741"/>
    </source>
</evidence>
<protein>
    <recommendedName>
        <fullName evidence="1">non-specific serine/threonine protein kinase</fullName>
        <ecNumber evidence="1">2.7.11.1</ecNumber>
    </recommendedName>
</protein>
<evidence type="ECO:0000256" key="7">
    <source>
        <dbReference type="ARBA" id="ARBA00047899"/>
    </source>
</evidence>
<dbReference type="Gene3D" id="1.10.510.10">
    <property type="entry name" value="Transferase(Phosphotransferase) domain 1"/>
    <property type="match status" value="1"/>
</dbReference>
<keyword evidence="12" id="KW-1185">Reference proteome</keyword>
<comment type="catalytic activity">
    <reaction evidence="8">
        <text>L-seryl-[protein] + ATP = O-phospho-L-seryl-[protein] + ADP + H(+)</text>
        <dbReference type="Rhea" id="RHEA:17989"/>
        <dbReference type="Rhea" id="RHEA-COMP:9863"/>
        <dbReference type="Rhea" id="RHEA-COMP:11604"/>
        <dbReference type="ChEBI" id="CHEBI:15378"/>
        <dbReference type="ChEBI" id="CHEBI:29999"/>
        <dbReference type="ChEBI" id="CHEBI:30616"/>
        <dbReference type="ChEBI" id="CHEBI:83421"/>
        <dbReference type="ChEBI" id="CHEBI:456216"/>
        <dbReference type="EC" id="2.7.11.1"/>
    </reaction>
</comment>
<name>A0A6A6N861_HEVBR</name>
<evidence type="ECO:0000256" key="8">
    <source>
        <dbReference type="ARBA" id="ARBA00048679"/>
    </source>
</evidence>
<dbReference type="SMART" id="SM00220">
    <property type="entry name" value="S_TKc"/>
    <property type="match status" value="1"/>
</dbReference>
<dbReference type="SUPFAM" id="SSF56112">
    <property type="entry name" value="Protein kinase-like (PK-like)"/>
    <property type="match status" value="1"/>
</dbReference>
<dbReference type="GO" id="GO:0055028">
    <property type="term" value="C:cortical microtubule"/>
    <property type="evidence" value="ECO:0007669"/>
    <property type="project" value="TreeGrafter"/>
</dbReference>
<dbReference type="Proteomes" id="UP000467840">
    <property type="component" value="Chromosome 11"/>
</dbReference>
<accession>A0A6A6N861</accession>
<organism evidence="11 12">
    <name type="scientific">Hevea brasiliensis</name>
    <name type="common">Para rubber tree</name>
    <name type="synonym">Siphonia brasiliensis</name>
    <dbReference type="NCBI Taxonomy" id="3981"/>
    <lineage>
        <taxon>Eukaryota</taxon>
        <taxon>Viridiplantae</taxon>
        <taxon>Streptophyta</taxon>
        <taxon>Embryophyta</taxon>
        <taxon>Tracheophyta</taxon>
        <taxon>Spermatophyta</taxon>
        <taxon>Magnoliopsida</taxon>
        <taxon>eudicotyledons</taxon>
        <taxon>Gunneridae</taxon>
        <taxon>Pentapetalae</taxon>
        <taxon>rosids</taxon>
        <taxon>fabids</taxon>
        <taxon>Malpighiales</taxon>
        <taxon>Euphorbiaceae</taxon>
        <taxon>Crotonoideae</taxon>
        <taxon>Micrandreae</taxon>
        <taxon>Hevea</taxon>
    </lineage>
</organism>
<keyword evidence="5" id="KW-0418">Kinase</keyword>
<keyword evidence="4" id="KW-0547">Nucleotide-binding</keyword>
<feature type="domain" description="Protein kinase" evidence="10">
    <location>
        <begin position="8"/>
        <end position="310"/>
    </location>
</feature>
<feature type="compositionally biased region" description="Basic and acidic residues" evidence="9">
    <location>
        <begin position="155"/>
        <end position="165"/>
    </location>
</feature>
<dbReference type="PANTHER" id="PTHR43671:SF98">
    <property type="entry name" value="SERINE_THREONINE-PROTEIN KINASE NEK11"/>
    <property type="match status" value="1"/>
</dbReference>
<evidence type="ECO:0000256" key="3">
    <source>
        <dbReference type="ARBA" id="ARBA00022679"/>
    </source>
</evidence>
<dbReference type="PROSITE" id="PS50011">
    <property type="entry name" value="PROTEIN_KINASE_DOM"/>
    <property type="match status" value="1"/>
</dbReference>
<evidence type="ECO:0000256" key="5">
    <source>
        <dbReference type="ARBA" id="ARBA00022777"/>
    </source>
</evidence>
<gene>
    <name evidence="11" type="ORF">GH714_000471</name>
</gene>
<dbReference type="InterPro" id="IPR011009">
    <property type="entry name" value="Kinase-like_dom_sf"/>
</dbReference>
<dbReference type="AlphaFoldDB" id="A0A6A6N861"/>
<evidence type="ECO:0000259" key="10">
    <source>
        <dbReference type="PROSITE" id="PS50011"/>
    </source>
</evidence>
<dbReference type="Pfam" id="PF00069">
    <property type="entry name" value="Pkinase"/>
    <property type="match status" value="1"/>
</dbReference>